<keyword evidence="2" id="KW-1185">Reference proteome</keyword>
<name>A0A9P6HD61_9AGAM</name>
<gene>
    <name evidence="1" type="ORF">BJ322DRAFT_1109107</name>
</gene>
<proteinExistence type="predicted"/>
<dbReference type="Proteomes" id="UP000736335">
    <property type="component" value="Unassembled WGS sequence"/>
</dbReference>
<comment type="caution">
    <text evidence="1">The sequence shown here is derived from an EMBL/GenBank/DDBJ whole genome shotgun (WGS) entry which is preliminary data.</text>
</comment>
<accession>A0A9P6HD61</accession>
<dbReference type="EMBL" id="WIUZ02000008">
    <property type="protein sequence ID" value="KAF9784393.1"/>
    <property type="molecule type" value="Genomic_DNA"/>
</dbReference>
<dbReference type="AlphaFoldDB" id="A0A9P6HD61"/>
<protein>
    <submittedName>
        <fullName evidence="1">Uncharacterized protein</fullName>
    </submittedName>
</protein>
<reference evidence="1" key="1">
    <citation type="journal article" date="2020" name="Nat. Commun.">
        <title>Large-scale genome sequencing of mycorrhizal fungi provides insights into the early evolution of symbiotic traits.</title>
        <authorList>
            <person name="Miyauchi S."/>
            <person name="Kiss E."/>
            <person name="Kuo A."/>
            <person name="Drula E."/>
            <person name="Kohler A."/>
            <person name="Sanchez-Garcia M."/>
            <person name="Morin E."/>
            <person name="Andreopoulos B."/>
            <person name="Barry K.W."/>
            <person name="Bonito G."/>
            <person name="Buee M."/>
            <person name="Carver A."/>
            <person name="Chen C."/>
            <person name="Cichocki N."/>
            <person name="Clum A."/>
            <person name="Culley D."/>
            <person name="Crous P.W."/>
            <person name="Fauchery L."/>
            <person name="Girlanda M."/>
            <person name="Hayes R.D."/>
            <person name="Keri Z."/>
            <person name="LaButti K."/>
            <person name="Lipzen A."/>
            <person name="Lombard V."/>
            <person name="Magnuson J."/>
            <person name="Maillard F."/>
            <person name="Murat C."/>
            <person name="Nolan M."/>
            <person name="Ohm R.A."/>
            <person name="Pangilinan J."/>
            <person name="Pereira M.F."/>
            <person name="Perotto S."/>
            <person name="Peter M."/>
            <person name="Pfister S."/>
            <person name="Riley R."/>
            <person name="Sitrit Y."/>
            <person name="Stielow J.B."/>
            <person name="Szollosi G."/>
            <person name="Zifcakova L."/>
            <person name="Stursova M."/>
            <person name="Spatafora J.W."/>
            <person name="Tedersoo L."/>
            <person name="Vaario L.M."/>
            <person name="Yamada A."/>
            <person name="Yan M."/>
            <person name="Wang P."/>
            <person name="Xu J."/>
            <person name="Bruns T."/>
            <person name="Baldrian P."/>
            <person name="Vilgalys R."/>
            <person name="Dunand C."/>
            <person name="Henrissat B."/>
            <person name="Grigoriev I.V."/>
            <person name="Hibbett D."/>
            <person name="Nagy L.G."/>
            <person name="Martin F.M."/>
        </authorList>
    </citation>
    <scope>NUCLEOTIDE SEQUENCE</scope>
    <source>
        <strain evidence="1">UH-Tt-Lm1</strain>
    </source>
</reference>
<organism evidence="1 2">
    <name type="scientific">Thelephora terrestris</name>
    <dbReference type="NCBI Taxonomy" id="56493"/>
    <lineage>
        <taxon>Eukaryota</taxon>
        <taxon>Fungi</taxon>
        <taxon>Dikarya</taxon>
        <taxon>Basidiomycota</taxon>
        <taxon>Agaricomycotina</taxon>
        <taxon>Agaricomycetes</taxon>
        <taxon>Thelephorales</taxon>
        <taxon>Thelephoraceae</taxon>
        <taxon>Thelephora</taxon>
    </lineage>
</organism>
<evidence type="ECO:0000313" key="1">
    <source>
        <dbReference type="EMBL" id="KAF9784393.1"/>
    </source>
</evidence>
<evidence type="ECO:0000313" key="2">
    <source>
        <dbReference type="Proteomes" id="UP000736335"/>
    </source>
</evidence>
<reference evidence="1" key="2">
    <citation type="submission" date="2020-11" db="EMBL/GenBank/DDBJ databases">
        <authorList>
            <consortium name="DOE Joint Genome Institute"/>
            <person name="Kuo A."/>
            <person name="Miyauchi S."/>
            <person name="Kiss E."/>
            <person name="Drula E."/>
            <person name="Kohler A."/>
            <person name="Sanchez-Garcia M."/>
            <person name="Andreopoulos B."/>
            <person name="Barry K.W."/>
            <person name="Bonito G."/>
            <person name="Buee M."/>
            <person name="Carver A."/>
            <person name="Chen C."/>
            <person name="Cichocki N."/>
            <person name="Clum A."/>
            <person name="Culley D."/>
            <person name="Crous P.W."/>
            <person name="Fauchery L."/>
            <person name="Girlanda M."/>
            <person name="Hayes R."/>
            <person name="Keri Z."/>
            <person name="Labutti K."/>
            <person name="Lipzen A."/>
            <person name="Lombard V."/>
            <person name="Magnuson J."/>
            <person name="Maillard F."/>
            <person name="Morin E."/>
            <person name="Murat C."/>
            <person name="Nolan M."/>
            <person name="Ohm R."/>
            <person name="Pangilinan J."/>
            <person name="Pereira M."/>
            <person name="Perotto S."/>
            <person name="Peter M."/>
            <person name="Riley R."/>
            <person name="Sitrit Y."/>
            <person name="Stielow B."/>
            <person name="Szollosi G."/>
            <person name="Zifcakova L."/>
            <person name="Stursova M."/>
            <person name="Spatafora J.W."/>
            <person name="Tedersoo L."/>
            <person name="Vaario L.-M."/>
            <person name="Yamada A."/>
            <person name="Yan M."/>
            <person name="Wang P."/>
            <person name="Xu J."/>
            <person name="Bruns T."/>
            <person name="Baldrian P."/>
            <person name="Vilgalys R."/>
            <person name="Henrissat B."/>
            <person name="Grigoriev I.V."/>
            <person name="Hibbett D."/>
            <person name="Nagy L.G."/>
            <person name="Martin F.M."/>
        </authorList>
    </citation>
    <scope>NUCLEOTIDE SEQUENCE</scope>
    <source>
        <strain evidence="1">UH-Tt-Lm1</strain>
    </source>
</reference>
<sequence>MQNITITFLSNGCTRNLPPQYIHLHPGCSEQLRTSTSIQNDVSSANGATQTVFSVPSLGEFHVIVTIPDDSTKALIKHKGSIPSPAQIQFLDTPSDSAKRDNGDASNNLSFMPPVFIGTSVVYDLGREDKAWTLVIIVFTALLVLGNCTLEWYKSLGTPTPPSTTVPPPIGLPLSRPLSRTLSLALHGTAVHAVLMRIVHQVSAFLPLSTFLSDGSWGSSTTTTLNTILNNFYEDVRDPSEILFAGTHLEPMQDFSFRLLEAR</sequence>